<dbReference type="InterPro" id="IPR029057">
    <property type="entry name" value="PRTase-like"/>
</dbReference>
<dbReference type="Proteomes" id="UP000543598">
    <property type="component" value="Unassembled WGS sequence"/>
</dbReference>
<evidence type="ECO:0000313" key="3">
    <source>
        <dbReference type="EMBL" id="NNH04999.1"/>
    </source>
</evidence>
<evidence type="ECO:0000256" key="1">
    <source>
        <dbReference type="ARBA" id="ARBA00008007"/>
    </source>
</evidence>
<dbReference type="PANTHER" id="PTHR47505">
    <property type="entry name" value="DNA UTILIZATION PROTEIN YHGH"/>
    <property type="match status" value="1"/>
</dbReference>
<dbReference type="RefSeq" id="WP_283957541.1">
    <property type="nucleotide sequence ID" value="NZ_JABEMB010000028.1"/>
</dbReference>
<feature type="non-terminal residue" evidence="3">
    <location>
        <position position="1"/>
    </location>
</feature>
<accession>A0A7Y2M2U9</accession>
<comment type="caution">
    <text evidence="3">The sequence shown here is derived from an EMBL/GenBank/DDBJ whole genome shotgun (WGS) entry which is preliminary data.</text>
</comment>
<dbReference type="PANTHER" id="PTHR47505:SF1">
    <property type="entry name" value="DNA UTILIZATION PROTEIN YHGH"/>
    <property type="match status" value="1"/>
</dbReference>
<dbReference type="EMBL" id="JABEMB010000028">
    <property type="protein sequence ID" value="NNH04999.1"/>
    <property type="molecule type" value="Genomic_DNA"/>
</dbReference>
<keyword evidence="4" id="KW-1185">Reference proteome</keyword>
<dbReference type="AlphaFoldDB" id="A0A7Y2M2U9"/>
<protein>
    <submittedName>
        <fullName evidence="3">ComF family protein</fullName>
    </submittedName>
</protein>
<reference evidence="3 4" key="1">
    <citation type="submission" date="2020-05" db="EMBL/GenBank/DDBJ databases">
        <title>MicrobeNet Type strains.</title>
        <authorList>
            <person name="Nicholson A.C."/>
        </authorList>
    </citation>
    <scope>NUCLEOTIDE SEQUENCE [LARGE SCALE GENOMIC DNA]</scope>
    <source>
        <strain evidence="3 4">JCM 14282</strain>
    </source>
</reference>
<comment type="similarity">
    <text evidence="1">Belongs to the ComF/GntX family.</text>
</comment>
<sequence length="112" mass="11922">SRAAFRRRGFRVVDLVARRAGLRVRPLLRIARATVDQRGLAREARRRNVAGSLRARDAAGLRVLVIDDVVTTGATLAEAARALRAAGAEVVGAAAVAATPSWSDRRVTSHTG</sequence>
<organism evidence="3 4">
    <name type="scientific">Microbacterium ulmi</name>
    <dbReference type="NCBI Taxonomy" id="179095"/>
    <lineage>
        <taxon>Bacteria</taxon>
        <taxon>Bacillati</taxon>
        <taxon>Actinomycetota</taxon>
        <taxon>Actinomycetes</taxon>
        <taxon>Micrococcales</taxon>
        <taxon>Microbacteriaceae</taxon>
        <taxon>Microbacterium</taxon>
    </lineage>
</organism>
<gene>
    <name evidence="3" type="ORF">HLA99_14200</name>
</gene>
<dbReference type="InterPro" id="IPR051910">
    <property type="entry name" value="ComF/GntX_DNA_util-trans"/>
</dbReference>
<dbReference type="Gene3D" id="3.40.50.2020">
    <property type="match status" value="1"/>
</dbReference>
<evidence type="ECO:0000259" key="2">
    <source>
        <dbReference type="Pfam" id="PF00156"/>
    </source>
</evidence>
<dbReference type="SUPFAM" id="SSF53271">
    <property type="entry name" value="PRTase-like"/>
    <property type="match status" value="1"/>
</dbReference>
<proteinExistence type="inferred from homology"/>
<dbReference type="InterPro" id="IPR000836">
    <property type="entry name" value="PRTase_dom"/>
</dbReference>
<name>A0A7Y2M2U9_9MICO</name>
<dbReference type="Pfam" id="PF00156">
    <property type="entry name" value="Pribosyltran"/>
    <property type="match status" value="1"/>
</dbReference>
<feature type="domain" description="Phosphoribosyltransferase" evidence="2">
    <location>
        <begin position="7"/>
        <end position="101"/>
    </location>
</feature>
<evidence type="ECO:0000313" key="4">
    <source>
        <dbReference type="Proteomes" id="UP000543598"/>
    </source>
</evidence>